<evidence type="ECO:0000259" key="1">
    <source>
        <dbReference type="PROSITE" id="PS51208"/>
    </source>
</evidence>
<evidence type="ECO:0000313" key="2">
    <source>
        <dbReference type="EMBL" id="WOE73830.1"/>
    </source>
</evidence>
<dbReference type="Pfam" id="PF03797">
    <property type="entry name" value="Autotransporter"/>
    <property type="match status" value="1"/>
</dbReference>
<organism evidence="2 3">
    <name type="scientific">Alterisphingorhabdus coralli</name>
    <dbReference type="NCBI Taxonomy" id="3071408"/>
    <lineage>
        <taxon>Bacteria</taxon>
        <taxon>Pseudomonadati</taxon>
        <taxon>Pseudomonadota</taxon>
        <taxon>Alphaproteobacteria</taxon>
        <taxon>Sphingomonadales</taxon>
        <taxon>Sphingomonadaceae</taxon>
        <taxon>Alterisphingorhabdus (ex Yan et al. 2024)</taxon>
    </lineage>
</organism>
<dbReference type="InterPro" id="IPR036709">
    <property type="entry name" value="Autotransporte_beta_dom_sf"/>
</dbReference>
<dbReference type="SUPFAM" id="SSF103515">
    <property type="entry name" value="Autotransporter"/>
    <property type="match status" value="1"/>
</dbReference>
<name>A0AA97I061_9SPHN</name>
<dbReference type="AlphaFoldDB" id="A0AA97I061"/>
<feature type="domain" description="Autotransporter" evidence="1">
    <location>
        <begin position="825"/>
        <end position="1095"/>
    </location>
</feature>
<dbReference type="Gene3D" id="2.40.128.130">
    <property type="entry name" value="Autotransporter beta-domain"/>
    <property type="match status" value="1"/>
</dbReference>
<gene>
    <name evidence="2" type="ORF">RB602_08085</name>
</gene>
<dbReference type="EMBL" id="CP136594">
    <property type="protein sequence ID" value="WOE73830.1"/>
    <property type="molecule type" value="Genomic_DNA"/>
</dbReference>
<dbReference type="KEGG" id="acoa:RB602_08085"/>
<dbReference type="Proteomes" id="UP001302429">
    <property type="component" value="Chromosome"/>
</dbReference>
<dbReference type="InterPro" id="IPR005546">
    <property type="entry name" value="Autotransporte_beta"/>
</dbReference>
<dbReference type="PROSITE" id="PS51208">
    <property type="entry name" value="AUTOTRANSPORTER"/>
    <property type="match status" value="1"/>
</dbReference>
<accession>A0AA97I061</accession>
<reference evidence="2 3" key="1">
    <citation type="submission" date="2023-10" db="EMBL/GenBank/DDBJ databases">
        <title>Complete genome sequence of a Sphingomonadaceae bacterium.</title>
        <authorList>
            <person name="Yan C."/>
        </authorList>
    </citation>
    <scope>NUCLEOTIDE SEQUENCE [LARGE SCALE GENOMIC DNA]</scope>
    <source>
        <strain evidence="2 3">SCSIO 66989</strain>
    </source>
</reference>
<keyword evidence="3" id="KW-1185">Reference proteome</keyword>
<proteinExistence type="predicted"/>
<sequence length="1095" mass="112916">MATGCLLAVPAAAQTTVDGEEEETVVVAAGETLTVTDTGSINVADDDGVDVDGDGVTINNAGTIRSDDDEAIEGSNRNNLTVNNTGTIIADENGDKGIEAEENLTVINSGRIESVTSEAIEADGAGLVLENSGEIISTVDDAVDGSANVMITNSGLIQGGENDAIELDSGTIVNSGTIISLSSDPEGTPAFPGGPPELDAAIDFDAGDGSEDGGTITNMEGGLIEGDIGIVASPGNVEATEINMGAQTIVNFGTITGREGDAVLLGAGDDTFQQWQSGVTNGRVDGGDGEDTLIFGNNSGENANRDLANVSNEDLYSGFETIGFLAQDGSLTLTGESDLELTALGGDVILDGTVTNTFTVAENGMLTVTENGSINVEDADGIDIDGDGVTITNAGLIRSNDDEAIEGSGRNNLTVNNTGTIIADEGGDKGIEAEENLTIVNSGRIESVTSEAIEADGAGLNLTNSGEIISTVDDGVDGDDNVTIVNSGLIQGGENDAIELNSGTITNSGTIISLSSDPEGALTGIGGDPELDAAIDFDAGTPGNEDGTVINEAGGLIEGDIGIVASPGNVENSIPNQGSQTVINNGTIRGREGTAVSLGVGDDVFELQSQGVVDGIVDGGAGNDIARIGGVYNSDFLFGFEQIVLNGAIMQGNRTLNGDVTVDGPLTLNLTTDFLFINGDLTLEDTAVVNITTDFDITTVVTGQPITVVDESGTFTDNGATVTVIDDDLLLDYEVAVGSIVVTPTAANPGAGSSDGNVLLLGNTLQAALVLQSLDPAFANQINDLGSTEAFEVAANGLLPSLSTGISREIFESSNMASRFLERRFSEGGNGVWAQAGYRASDRDTRSATVSGYDADNITFAAGIDTHIGDDVLIGFSGSYSSIEIDETNGSGENIDIDSYTLSLYGSVHSDQFFLNGEIGYSFSDIQTDRNAITGQVLGDFNADGFLGRVTAGYVIEASETFNLIPTLGINYMQLDFDEYTEFGGLGLGVTRDEVTFFEGRAGLTANANFSGLDLMLRGTYAYDFDADARVVQLTFFNAPSMVASSDEPAEGRFEVDLGLGYDLSETARLDVAYNGEFADEYTSHGGFIRFRVNF</sequence>
<dbReference type="SMART" id="SM00869">
    <property type="entry name" value="Autotransporter"/>
    <property type="match status" value="1"/>
</dbReference>
<evidence type="ECO:0000313" key="3">
    <source>
        <dbReference type="Proteomes" id="UP001302429"/>
    </source>
</evidence>
<protein>
    <submittedName>
        <fullName evidence="2">Autotransporter domain-containing protein</fullName>
    </submittedName>
</protein>
<dbReference type="RefSeq" id="WP_317080055.1">
    <property type="nucleotide sequence ID" value="NZ_CP136594.1"/>
</dbReference>